<evidence type="ECO:0000313" key="6">
    <source>
        <dbReference type="Proteomes" id="UP000075502"/>
    </source>
</evidence>
<evidence type="ECO:0000256" key="4">
    <source>
        <dbReference type="SAM" id="MobiDB-lite"/>
    </source>
</evidence>
<proteinExistence type="predicted"/>
<evidence type="ECO:0000256" key="1">
    <source>
        <dbReference type="ARBA" id="ARBA00022729"/>
    </source>
</evidence>
<name>A0A150TUE9_SORCE</name>
<evidence type="ECO:0000256" key="2">
    <source>
        <dbReference type="ARBA" id="ARBA00022737"/>
    </source>
</evidence>
<evidence type="ECO:0000256" key="3">
    <source>
        <dbReference type="ARBA" id="ARBA00023157"/>
    </source>
</evidence>
<keyword evidence="3" id="KW-1015">Disulfide bond</keyword>
<dbReference type="AlphaFoldDB" id="A0A150TUE9"/>
<feature type="compositionally biased region" description="Gly residues" evidence="4">
    <location>
        <begin position="20"/>
        <end position="57"/>
    </location>
</feature>
<sequence length="493" mass="49759">MCLSLAACGDDDPSPQGTTSGTGGEGGDGGQGGDGGGDGGQGGEGGQGEGGQGGDGEGAPEAKADGEACTANEECLGGLCLTEESFGWAGGYCSSLCDEELLPCEEGSECLPQGSYSLCLKSCASADDCGGVAQVCVDVDGAGWQMCVGGCDADEQCQGSCDDDSGFCVAEGETCDNGKDDDRDALQDCEELDCSAQAACSDRIDAACTAAIDVSEGGTFSGTTEDGSDAFGVICSDIFGTYPAGSGLKEKVFQFVAPAKGVIRFGAYSDDPEGLFDWYVRTSCDDAATLLGCLQAFAPGDPVVELPVEADESYFIYIEALSEADASYELDVTFVEQICGDGEIVGTEECDDGNTVDDDACKSTCVVNAEVLCADAVALTEPEVTGDSSDGTQGFTGSCGGAGGEVVYRYTPSASGDVTITATPEVGVDVVLYARTECADRESELACADDPVAAASPESITVAVTADTPIDIFVDSYDPGDVGPFTLTIAPAE</sequence>
<protein>
    <submittedName>
        <fullName evidence="5">Uncharacterized protein</fullName>
    </submittedName>
</protein>
<feature type="region of interest" description="Disordered" evidence="4">
    <location>
        <begin position="1"/>
        <end position="63"/>
    </location>
</feature>
<dbReference type="Pfam" id="PF13948">
    <property type="entry name" value="DUF4215"/>
    <property type="match status" value="1"/>
</dbReference>
<comment type="caution">
    <text evidence="5">The sequence shown here is derived from an EMBL/GenBank/DDBJ whole genome shotgun (WGS) entry which is preliminary data.</text>
</comment>
<dbReference type="EMBL" id="JEME01001018">
    <property type="protein sequence ID" value="KYG08329.1"/>
    <property type="molecule type" value="Genomic_DNA"/>
</dbReference>
<evidence type="ECO:0000313" key="5">
    <source>
        <dbReference type="EMBL" id="KYG08329.1"/>
    </source>
</evidence>
<accession>A0A150TUE9</accession>
<keyword evidence="2" id="KW-0677">Repeat</keyword>
<dbReference type="Proteomes" id="UP000075502">
    <property type="component" value="Unassembled WGS sequence"/>
</dbReference>
<reference evidence="5 6" key="1">
    <citation type="submission" date="2014-02" db="EMBL/GenBank/DDBJ databases">
        <title>The small core and large imbalanced accessory genome model reveals a collaborative survival strategy of Sorangium cellulosum strains in nature.</title>
        <authorList>
            <person name="Han K."/>
            <person name="Peng R."/>
            <person name="Blom J."/>
            <person name="Li Y.-Z."/>
        </authorList>
    </citation>
    <scope>NUCLEOTIDE SEQUENCE [LARGE SCALE GENOMIC DNA]</scope>
    <source>
        <strain evidence="5 6">So0007-03</strain>
    </source>
</reference>
<keyword evidence="1" id="KW-0732">Signal</keyword>
<gene>
    <name evidence="5" type="ORF">BE21_24335</name>
</gene>
<dbReference type="InterPro" id="IPR011936">
    <property type="entry name" value="Myxo_disulph_rpt"/>
</dbReference>
<organism evidence="5 6">
    <name type="scientific">Sorangium cellulosum</name>
    <name type="common">Polyangium cellulosum</name>
    <dbReference type="NCBI Taxonomy" id="56"/>
    <lineage>
        <taxon>Bacteria</taxon>
        <taxon>Pseudomonadati</taxon>
        <taxon>Myxococcota</taxon>
        <taxon>Polyangia</taxon>
        <taxon>Polyangiales</taxon>
        <taxon>Polyangiaceae</taxon>
        <taxon>Sorangium</taxon>
    </lineage>
</organism>